<dbReference type="Pfam" id="PF01084">
    <property type="entry name" value="Ribosomal_S18"/>
    <property type="match status" value="1"/>
</dbReference>
<evidence type="ECO:0000313" key="9">
    <source>
        <dbReference type="EMBL" id="EOB04101.1"/>
    </source>
</evidence>
<dbReference type="Proteomes" id="UP000296049">
    <property type="component" value="Unassembled WGS sequence"/>
</dbReference>
<dbReference type="EMBL" id="KB742809">
    <property type="protein sequence ID" value="EOB04101.1"/>
    <property type="molecule type" value="Genomic_DNA"/>
</dbReference>
<evidence type="ECO:0000256" key="1">
    <source>
        <dbReference type="ARBA" id="ARBA00004173"/>
    </source>
</evidence>
<evidence type="ECO:0000313" key="10">
    <source>
        <dbReference type="Proteomes" id="UP000296049"/>
    </source>
</evidence>
<organism evidence="9 10">
    <name type="scientific">Anas platyrhynchos</name>
    <name type="common">Mallard</name>
    <name type="synonym">Anas boschas</name>
    <dbReference type="NCBI Taxonomy" id="8839"/>
    <lineage>
        <taxon>Eukaryota</taxon>
        <taxon>Metazoa</taxon>
        <taxon>Chordata</taxon>
        <taxon>Craniata</taxon>
        <taxon>Vertebrata</taxon>
        <taxon>Euteleostomi</taxon>
        <taxon>Archelosauria</taxon>
        <taxon>Archosauria</taxon>
        <taxon>Dinosauria</taxon>
        <taxon>Saurischia</taxon>
        <taxon>Theropoda</taxon>
        <taxon>Coelurosauria</taxon>
        <taxon>Aves</taxon>
        <taxon>Neognathae</taxon>
        <taxon>Galloanserae</taxon>
        <taxon>Anseriformes</taxon>
        <taxon>Anatidae</taxon>
        <taxon>Anatinae</taxon>
        <taxon>Anas</taxon>
    </lineage>
</organism>
<evidence type="ECO:0000256" key="5">
    <source>
        <dbReference type="ARBA" id="ARBA00023274"/>
    </source>
</evidence>
<feature type="non-terminal residue" evidence="9">
    <location>
        <position position="223"/>
    </location>
</feature>
<comment type="similarity">
    <text evidence="6">Belongs to the bacterial ribosomal protein bS18 family. Mitochondrion-specific ribosomal protein mL66 subfamily.</text>
</comment>
<evidence type="ECO:0000256" key="4">
    <source>
        <dbReference type="ARBA" id="ARBA00023128"/>
    </source>
</evidence>
<dbReference type="GO" id="GO:0032543">
    <property type="term" value="P:mitochondrial translation"/>
    <property type="evidence" value="ECO:0007669"/>
    <property type="project" value="TreeGrafter"/>
</dbReference>
<dbReference type="InterPro" id="IPR001648">
    <property type="entry name" value="Ribosomal_bS18"/>
</dbReference>
<dbReference type="GO" id="GO:0003735">
    <property type="term" value="F:structural constituent of ribosome"/>
    <property type="evidence" value="ECO:0007669"/>
    <property type="project" value="InterPro"/>
</dbReference>
<dbReference type="GO" id="GO:0005743">
    <property type="term" value="C:mitochondrial inner membrane"/>
    <property type="evidence" value="ECO:0007669"/>
    <property type="project" value="UniProtKB-ARBA"/>
</dbReference>
<evidence type="ECO:0000256" key="6">
    <source>
        <dbReference type="ARBA" id="ARBA00061060"/>
    </source>
</evidence>
<proteinExistence type="inferred from homology"/>
<feature type="region of interest" description="Disordered" evidence="8">
    <location>
        <begin position="78"/>
        <end position="97"/>
    </location>
</feature>
<dbReference type="SUPFAM" id="SSF46911">
    <property type="entry name" value="Ribosomal protein S18"/>
    <property type="match status" value="1"/>
</dbReference>
<keyword evidence="4" id="KW-0496">Mitochondrion</keyword>
<dbReference type="GO" id="GO:0005763">
    <property type="term" value="C:mitochondrial small ribosomal subunit"/>
    <property type="evidence" value="ECO:0007669"/>
    <property type="project" value="TreeGrafter"/>
</dbReference>
<keyword evidence="10" id="KW-1185">Reference proteome</keyword>
<keyword evidence="5" id="KW-0687">Ribonucleoprotein</keyword>
<dbReference type="PANTHER" id="PTHR13479">
    <property type="entry name" value="30S RIBOSOMAL PROTEIN S18"/>
    <property type="match status" value="1"/>
</dbReference>
<evidence type="ECO:0000256" key="7">
    <source>
        <dbReference type="ARBA" id="ARBA00071652"/>
    </source>
</evidence>
<dbReference type="GO" id="GO:0070181">
    <property type="term" value="F:small ribosomal subunit rRNA binding"/>
    <property type="evidence" value="ECO:0007669"/>
    <property type="project" value="TreeGrafter"/>
</dbReference>
<accession>R0K280</accession>
<name>R0K280_ANAPL</name>
<evidence type="ECO:0000256" key="2">
    <source>
        <dbReference type="ARBA" id="ARBA00022946"/>
    </source>
</evidence>
<evidence type="ECO:0000256" key="3">
    <source>
        <dbReference type="ARBA" id="ARBA00022980"/>
    </source>
</evidence>
<dbReference type="InterPro" id="IPR036870">
    <property type="entry name" value="Ribosomal_bS18_sf"/>
</dbReference>
<sequence>IEGKIIEDAAAPTPPNPSGQCPICRWNLKHKYDYVDVLLLSQFIRSDGGMLPRRITGLCLEEHRKIAVCVQMAHRAGTWPPQTTPRQPHKRGLPPHGCSVDTFPPSEQNLVSLLSVFHASSMWILSSAWKLCCAYHVNSKAKSQSCCRYLTRWSVRPNHRPRLPEGHIPKKPKLNRYLTRWSVRSAKPIWTRGPKWCKVPMPVGHPLLKDNVKYTHKPLNFNH</sequence>
<gene>
    <name evidence="9" type="ORF">Anapl_05708</name>
</gene>
<keyword evidence="2" id="KW-0809">Transit peptide</keyword>
<evidence type="ECO:0000256" key="8">
    <source>
        <dbReference type="SAM" id="MobiDB-lite"/>
    </source>
</evidence>
<feature type="non-terminal residue" evidence="9">
    <location>
        <position position="1"/>
    </location>
</feature>
<dbReference type="PANTHER" id="PTHR13479:SF66">
    <property type="entry name" value="LARGE RIBOSOMAL SUBUNIT PROTEIN ML66"/>
    <property type="match status" value="1"/>
</dbReference>
<keyword evidence="3 9" id="KW-0689">Ribosomal protein</keyword>
<protein>
    <recommendedName>
        <fullName evidence="7">Large ribosomal subunit protein mL66</fullName>
    </recommendedName>
</protein>
<reference evidence="10" key="1">
    <citation type="journal article" date="2013" name="Nat. Genet.">
        <title>The duck genome and transcriptome provide insight into an avian influenza virus reservoir species.</title>
        <authorList>
            <person name="Huang Y."/>
            <person name="Li Y."/>
            <person name="Burt D.W."/>
            <person name="Chen H."/>
            <person name="Zhang Y."/>
            <person name="Qian W."/>
            <person name="Kim H."/>
            <person name="Gan S."/>
            <person name="Zhao Y."/>
            <person name="Li J."/>
            <person name="Yi K."/>
            <person name="Feng H."/>
            <person name="Zhu P."/>
            <person name="Li B."/>
            <person name="Liu Q."/>
            <person name="Fairley S."/>
            <person name="Magor K.E."/>
            <person name="Du Z."/>
            <person name="Hu X."/>
            <person name="Goodman L."/>
            <person name="Tafer H."/>
            <person name="Vignal A."/>
            <person name="Lee T."/>
            <person name="Kim K.W."/>
            <person name="Sheng Z."/>
            <person name="An Y."/>
            <person name="Searle S."/>
            <person name="Herrero J."/>
            <person name="Groenen M.A."/>
            <person name="Crooijmans R.P."/>
            <person name="Faraut T."/>
            <person name="Cai Q."/>
            <person name="Webster R.G."/>
            <person name="Aldridge J.R."/>
            <person name="Warren W.C."/>
            <person name="Bartschat S."/>
            <person name="Kehr S."/>
            <person name="Marz M."/>
            <person name="Stadler P.F."/>
            <person name="Smith J."/>
            <person name="Kraus R.H."/>
            <person name="Zhao Y."/>
            <person name="Ren L."/>
            <person name="Fei J."/>
            <person name="Morisson M."/>
            <person name="Kaiser P."/>
            <person name="Griffin D.K."/>
            <person name="Rao M."/>
            <person name="Pitel F."/>
            <person name="Wang J."/>
            <person name="Li N."/>
        </authorList>
    </citation>
    <scope>NUCLEOTIDE SEQUENCE [LARGE SCALE GENOMIC DNA]</scope>
</reference>
<dbReference type="FunFam" id="4.10.640.10:FF:000011">
    <property type="entry name" value="28S ribosomal protein S18a, mitochondrial"/>
    <property type="match status" value="1"/>
</dbReference>
<comment type="subcellular location">
    <subcellularLocation>
        <location evidence="1">Mitochondrion</location>
    </subcellularLocation>
</comment>
<dbReference type="Gene3D" id="4.10.640.10">
    <property type="entry name" value="Ribosomal protein S18"/>
    <property type="match status" value="1"/>
</dbReference>
<dbReference type="AlphaFoldDB" id="R0K280"/>